<reference evidence="6 7" key="1">
    <citation type="journal article" date="2014" name="Genome Announc.">
        <title>Draft Genome Sequence of Moraxella bovoculi Strain 237T (ATCC BAA-1259T) Isolated from a Calf with Infectious Bovine Keratoconjunctivitis.</title>
        <authorList>
            <person name="Calcutt M.J."/>
            <person name="Foecking M.F."/>
            <person name="Martin N.T."/>
            <person name="Mhlanga-Mutangadura T."/>
            <person name="Reilly T.J."/>
        </authorList>
    </citation>
    <scope>NUCLEOTIDE SEQUENCE [LARGE SCALE GENOMIC DNA]</scope>
    <source>
        <strain evidence="6 7">237</strain>
    </source>
</reference>
<dbReference type="OrthoDB" id="9811701at2"/>
<dbReference type="eggNOG" id="COG1346">
    <property type="taxonomic scope" value="Bacteria"/>
</dbReference>
<feature type="transmembrane region" description="Helical" evidence="5">
    <location>
        <begin position="150"/>
        <end position="177"/>
    </location>
</feature>
<accession>A0A066UM72</accession>
<comment type="caution">
    <text evidence="6">The sequence shown here is derived from an EMBL/GenBank/DDBJ whole genome shotgun (WGS) entry which is preliminary data.</text>
</comment>
<proteinExistence type="predicted"/>
<dbReference type="EMBL" id="AOMT01000022">
    <property type="protein sequence ID" value="KDN25249.1"/>
    <property type="molecule type" value="Genomic_DNA"/>
</dbReference>
<dbReference type="PANTHER" id="PTHR30249">
    <property type="entry name" value="PUTATIVE SEROTONIN TRANSPORTER"/>
    <property type="match status" value="1"/>
</dbReference>
<gene>
    <name evidence="6" type="ORF">MBO_05559</name>
</gene>
<keyword evidence="7" id="KW-1185">Reference proteome</keyword>
<protein>
    <submittedName>
        <fullName evidence="6">LrgB family protein</fullName>
    </submittedName>
</protein>
<evidence type="ECO:0000256" key="5">
    <source>
        <dbReference type="SAM" id="Phobius"/>
    </source>
</evidence>
<dbReference type="RefSeq" id="WP_036365188.1">
    <property type="nucleotide sequence ID" value="NZ_AOMT01000022.1"/>
</dbReference>
<evidence type="ECO:0000256" key="2">
    <source>
        <dbReference type="ARBA" id="ARBA00022692"/>
    </source>
</evidence>
<keyword evidence="4 5" id="KW-0472">Membrane</keyword>
<comment type="subcellular location">
    <subcellularLocation>
        <location evidence="1">Membrane</location>
        <topology evidence="1">Multi-pass membrane protein</topology>
    </subcellularLocation>
</comment>
<feature type="transmembrane region" description="Helical" evidence="5">
    <location>
        <begin position="71"/>
        <end position="90"/>
    </location>
</feature>
<dbReference type="AlphaFoldDB" id="A0A066UM72"/>
<evidence type="ECO:0000256" key="3">
    <source>
        <dbReference type="ARBA" id="ARBA00022989"/>
    </source>
</evidence>
<dbReference type="InterPro" id="IPR007300">
    <property type="entry name" value="CidB/LrgB"/>
</dbReference>
<sequence length="239" mass="25494">MSVSIIEQLSLLKSSPFLLLFVLIGAFELSLWLRQTLKQPLINPTLLTTVAVILFLKLSDVSWEVFNQASGYLSFWLQPVVVCMAVPLYVQWQKIRAQWLPIMVSQLIGSVVGIVSGVGLVRLLGGAEDSMIAIAAKSVTMPIAIEVTDLLGGVVGISAATVLVAGVTGQVMGVYVLHQMRARRSMAQGLSLGTASHALGTARAMQMGSRHVAYATVGLILNGILTAFLAPVIVPFLLP</sequence>
<keyword evidence="2 5" id="KW-0812">Transmembrane</keyword>
<keyword evidence="3 5" id="KW-1133">Transmembrane helix</keyword>
<organism evidence="6 7">
    <name type="scientific">Moraxella bovoculi 237</name>
    <dbReference type="NCBI Taxonomy" id="743974"/>
    <lineage>
        <taxon>Bacteria</taxon>
        <taxon>Pseudomonadati</taxon>
        <taxon>Pseudomonadota</taxon>
        <taxon>Gammaproteobacteria</taxon>
        <taxon>Moraxellales</taxon>
        <taxon>Moraxellaceae</taxon>
        <taxon>Moraxella</taxon>
    </lineage>
</organism>
<evidence type="ECO:0000313" key="6">
    <source>
        <dbReference type="EMBL" id="KDN25249.1"/>
    </source>
</evidence>
<feature type="transmembrane region" description="Helical" evidence="5">
    <location>
        <begin position="212"/>
        <end position="238"/>
    </location>
</feature>
<dbReference type="Proteomes" id="UP000035860">
    <property type="component" value="Unassembled WGS sequence"/>
</dbReference>
<feature type="transmembrane region" description="Helical" evidence="5">
    <location>
        <begin position="41"/>
        <end position="59"/>
    </location>
</feature>
<evidence type="ECO:0000256" key="4">
    <source>
        <dbReference type="ARBA" id="ARBA00023136"/>
    </source>
</evidence>
<evidence type="ECO:0000256" key="1">
    <source>
        <dbReference type="ARBA" id="ARBA00004141"/>
    </source>
</evidence>
<evidence type="ECO:0000313" key="7">
    <source>
        <dbReference type="Proteomes" id="UP000035860"/>
    </source>
</evidence>
<dbReference type="Pfam" id="PF04172">
    <property type="entry name" value="LrgB"/>
    <property type="match status" value="1"/>
</dbReference>
<dbReference type="GO" id="GO:0016020">
    <property type="term" value="C:membrane"/>
    <property type="evidence" value="ECO:0007669"/>
    <property type="project" value="UniProtKB-SubCell"/>
</dbReference>
<name>A0A066UM72_9GAMM</name>
<dbReference type="PANTHER" id="PTHR30249:SF0">
    <property type="entry name" value="PLASTIDAL GLYCOLATE_GLYCERATE TRANSLOCATOR 1, CHLOROPLASTIC"/>
    <property type="match status" value="1"/>
</dbReference>
<feature type="transmembrane region" description="Helical" evidence="5">
    <location>
        <begin position="17"/>
        <end position="34"/>
    </location>
</feature>
<feature type="transmembrane region" description="Helical" evidence="5">
    <location>
        <begin position="102"/>
        <end position="121"/>
    </location>
</feature>